<comment type="caution">
    <text evidence="1">The sequence shown here is derived from an EMBL/GenBank/DDBJ whole genome shotgun (WGS) entry which is preliminary data.</text>
</comment>
<dbReference type="Proteomes" id="UP001162156">
    <property type="component" value="Unassembled WGS sequence"/>
</dbReference>
<name>A0AAV8YTI5_9CUCU</name>
<organism evidence="1 2">
    <name type="scientific">Rhamnusium bicolor</name>
    <dbReference type="NCBI Taxonomy" id="1586634"/>
    <lineage>
        <taxon>Eukaryota</taxon>
        <taxon>Metazoa</taxon>
        <taxon>Ecdysozoa</taxon>
        <taxon>Arthropoda</taxon>
        <taxon>Hexapoda</taxon>
        <taxon>Insecta</taxon>
        <taxon>Pterygota</taxon>
        <taxon>Neoptera</taxon>
        <taxon>Endopterygota</taxon>
        <taxon>Coleoptera</taxon>
        <taxon>Polyphaga</taxon>
        <taxon>Cucujiformia</taxon>
        <taxon>Chrysomeloidea</taxon>
        <taxon>Cerambycidae</taxon>
        <taxon>Lepturinae</taxon>
        <taxon>Rhagiini</taxon>
        <taxon>Rhamnusium</taxon>
    </lineage>
</organism>
<evidence type="ECO:0000313" key="1">
    <source>
        <dbReference type="EMBL" id="KAJ8953980.1"/>
    </source>
</evidence>
<accession>A0AAV8YTI5</accession>
<gene>
    <name evidence="1" type="ORF">NQ314_007173</name>
</gene>
<sequence>MCNCWFFCCPCCCDDVFESEYSLTTVSSPHRSSRIPYACEKTYLSNEEIKFERRQFSKKKGSAGIEGGLFQINLLTMFLIIGLKQQYCRWLLSTENEEAEKFDDIVFETGFSDILVQAKYRLNKNKKITIEDLFSTNSKNDDFSLPKYFFSFEVVKKKFTVEYIVICTNADIKLDEQMRAFVNTKRLENDMMHLEGMDYTFYTFNDCIISELEKNVRKYYADNLQCKNIDENIISTENIKDFFGPFAIVF</sequence>
<dbReference type="EMBL" id="JANEYF010001942">
    <property type="protein sequence ID" value="KAJ8953980.1"/>
    <property type="molecule type" value="Genomic_DNA"/>
</dbReference>
<protein>
    <recommendedName>
        <fullName evidence="3">DUF4365 domain-containing protein</fullName>
    </recommendedName>
</protein>
<reference evidence="1" key="1">
    <citation type="journal article" date="2023" name="Insect Mol. Biol.">
        <title>Genome sequencing provides insights into the evolution of gene families encoding plant cell wall-degrading enzymes in longhorned beetles.</title>
        <authorList>
            <person name="Shin N.R."/>
            <person name="Okamura Y."/>
            <person name="Kirsch R."/>
            <person name="Pauchet Y."/>
        </authorList>
    </citation>
    <scope>NUCLEOTIDE SEQUENCE</scope>
    <source>
        <strain evidence="1">RBIC_L_NR</strain>
    </source>
</reference>
<evidence type="ECO:0008006" key="3">
    <source>
        <dbReference type="Google" id="ProtNLM"/>
    </source>
</evidence>
<proteinExistence type="predicted"/>
<evidence type="ECO:0000313" key="2">
    <source>
        <dbReference type="Proteomes" id="UP001162156"/>
    </source>
</evidence>
<keyword evidence="2" id="KW-1185">Reference proteome</keyword>
<dbReference type="AlphaFoldDB" id="A0AAV8YTI5"/>